<dbReference type="PANTHER" id="PTHR30023:SF0">
    <property type="entry name" value="PENICILLIN-SENSITIVE CARBOXYPEPTIDASE A"/>
    <property type="match status" value="1"/>
</dbReference>
<dbReference type="PANTHER" id="PTHR30023">
    <property type="entry name" value="D-ALANYL-D-ALANINE CARBOXYPEPTIDASE"/>
    <property type="match status" value="1"/>
</dbReference>
<keyword evidence="4" id="KW-1185">Reference proteome</keyword>
<dbReference type="PRINTS" id="PR00922">
    <property type="entry name" value="DADACBPTASE3"/>
</dbReference>
<sequence length="481" mass="49967">MRLNPAAAACLSLAAQASAKTNFTREVEKILSRPTFADATVGIEVRDLRSGKQVYTLDETVPLIPASNQKLLVSTVALSSLGANFIFDTTIFGTSDVGDDGVLDGDVWIVGSGDPSLTSDRLTDLAEELVAQTGLKKITGKVYGDGTVFDDKFVGEGWPADDEVFPDFAQVAGLNCDLNYVGLTISPASEVGGPATVKVNGLGSDEEPYVEIDSTVKTVAEDGAPSSSLNRLAGTNTVVLSGSIPLGHDPVVVSVTIHDPIAFAAYRFAHALGGAGVEVSGAPTKSGALPDGAAKLADSRSTPLSNVLKLFLKPSQNMYGEALLKTVGRAAEPDAPGSSAAGAKAALAFLEAEGVDATGVEVVDGSGLTRLNTLTARFLTDLLIRNRKEFSKKDWQIFFDALPIGGVDGTLAGRFGGTPVEGKVRGKTGSLTGVSALSGYLSAGDGKEYVFSILMNGHTSTTEARRAQDDIVLALYYNGRK</sequence>
<dbReference type="Gene3D" id="3.50.80.20">
    <property type="entry name" value="D-Ala-D-Ala carboxypeptidase C, peptidase S13"/>
    <property type="match status" value="1"/>
</dbReference>
<name>A0AAE8MT45_9PEZI</name>
<evidence type="ECO:0000256" key="2">
    <source>
        <dbReference type="ARBA" id="ARBA00022801"/>
    </source>
</evidence>
<dbReference type="Pfam" id="PF02113">
    <property type="entry name" value="Peptidase_S13"/>
    <property type="match status" value="1"/>
</dbReference>
<dbReference type="InterPro" id="IPR012338">
    <property type="entry name" value="Beta-lactam/transpept-like"/>
</dbReference>
<evidence type="ECO:0008006" key="5">
    <source>
        <dbReference type="Google" id="ProtNLM"/>
    </source>
</evidence>
<dbReference type="GO" id="GO:0000270">
    <property type="term" value="P:peptidoglycan metabolic process"/>
    <property type="evidence" value="ECO:0007669"/>
    <property type="project" value="TreeGrafter"/>
</dbReference>
<dbReference type="GO" id="GO:0006508">
    <property type="term" value="P:proteolysis"/>
    <property type="evidence" value="ECO:0007669"/>
    <property type="project" value="InterPro"/>
</dbReference>
<comment type="caution">
    <text evidence="3">The sequence shown here is derived from an EMBL/GenBank/DDBJ whole genome shotgun (WGS) entry which is preliminary data.</text>
</comment>
<dbReference type="GO" id="GO:0004185">
    <property type="term" value="F:serine-type carboxypeptidase activity"/>
    <property type="evidence" value="ECO:0007669"/>
    <property type="project" value="InterPro"/>
</dbReference>
<keyword evidence="2" id="KW-0378">Hydrolase</keyword>
<comment type="similarity">
    <text evidence="1">Belongs to the peptidase S13 family.</text>
</comment>
<dbReference type="SUPFAM" id="SSF56601">
    <property type="entry name" value="beta-lactamase/transpeptidase-like"/>
    <property type="match status" value="1"/>
</dbReference>
<protein>
    <recommendedName>
        <fullName evidence="5">D-alanyl-D-alanine carboxypeptidase/D-alanyl-D-alanine-endopeptidase</fullName>
    </recommendedName>
</protein>
<dbReference type="Proteomes" id="UP001187682">
    <property type="component" value="Unassembled WGS sequence"/>
</dbReference>
<dbReference type="AlphaFoldDB" id="A0AAE8MT45"/>
<reference evidence="3" key="1">
    <citation type="submission" date="2018-03" db="EMBL/GenBank/DDBJ databases">
        <authorList>
            <person name="Guldener U."/>
        </authorList>
    </citation>
    <scope>NUCLEOTIDE SEQUENCE</scope>
</reference>
<dbReference type="Gene3D" id="3.40.710.10">
    <property type="entry name" value="DD-peptidase/beta-lactamase superfamily"/>
    <property type="match status" value="1"/>
</dbReference>
<proteinExistence type="inferred from homology"/>
<dbReference type="InterPro" id="IPR000667">
    <property type="entry name" value="Peptidase_S13"/>
</dbReference>
<dbReference type="NCBIfam" id="TIGR00666">
    <property type="entry name" value="PBP4"/>
    <property type="match status" value="1"/>
</dbReference>
<dbReference type="EMBL" id="ONZQ02000002">
    <property type="protein sequence ID" value="SPN98457.1"/>
    <property type="molecule type" value="Genomic_DNA"/>
</dbReference>
<gene>
    <name evidence="3" type="ORF">DNG_01501</name>
</gene>
<evidence type="ECO:0000256" key="1">
    <source>
        <dbReference type="ARBA" id="ARBA00006096"/>
    </source>
</evidence>
<organism evidence="3 4">
    <name type="scientific">Cephalotrichum gorgonifer</name>
    <dbReference type="NCBI Taxonomy" id="2041049"/>
    <lineage>
        <taxon>Eukaryota</taxon>
        <taxon>Fungi</taxon>
        <taxon>Dikarya</taxon>
        <taxon>Ascomycota</taxon>
        <taxon>Pezizomycotina</taxon>
        <taxon>Sordariomycetes</taxon>
        <taxon>Hypocreomycetidae</taxon>
        <taxon>Microascales</taxon>
        <taxon>Microascaceae</taxon>
        <taxon>Cephalotrichum</taxon>
    </lineage>
</organism>
<evidence type="ECO:0000313" key="4">
    <source>
        <dbReference type="Proteomes" id="UP001187682"/>
    </source>
</evidence>
<accession>A0AAE8MT45</accession>
<evidence type="ECO:0000313" key="3">
    <source>
        <dbReference type="EMBL" id="SPN98457.1"/>
    </source>
</evidence>